<dbReference type="PANTHER" id="PTHR30204:SF93">
    <property type="entry name" value="HTH MERR-TYPE DOMAIN-CONTAINING PROTEIN"/>
    <property type="match status" value="1"/>
</dbReference>
<dbReference type="AlphaFoldDB" id="A0AAC9HSE1"/>
<reference evidence="5" key="1">
    <citation type="submission" date="2016-03" db="EMBL/GenBank/DDBJ databases">
        <title>Complete genome sequence of the type strain Actinoalloteichus hymeniacidonis DSM 45092.</title>
        <authorList>
            <person name="Schaffert L."/>
            <person name="Albersmeier A."/>
            <person name="Winkler A."/>
            <person name="Kalinowski J."/>
            <person name="Zotchev S."/>
            <person name="Ruckert C."/>
        </authorList>
    </citation>
    <scope>NUCLEOTIDE SEQUENCE [LARGE SCALE GENOMIC DNA]</scope>
    <source>
        <strain evidence="5">HPA177(T) (DSM 45092(T))</strain>
    </source>
</reference>
<dbReference type="InterPro" id="IPR047057">
    <property type="entry name" value="MerR_fam"/>
</dbReference>
<evidence type="ECO:0000313" key="4">
    <source>
        <dbReference type="EMBL" id="AOS64553.1"/>
    </source>
</evidence>
<sequence>MAWSTSQIAELTGTTVRAVRHYHQVGLLAEPERSSNGYKRYGVAHLVRVLRIKRLTDLGFSLAQIADLGDADEHPQEALRKLDTELAETIERLQSVREELATILRESAPTDLPMELGSIAAEAGLTPTDRSLVVVASRVLDQEAIDAYTEMLRDLPDDPHGQAFEDLPEDASEEARQELAERIAPFLRDMLLDYPNLTKTKGPQHTANTIGLAMRELYNSAQLDVVKRVLGQIGRERGN</sequence>
<dbReference type="PANTHER" id="PTHR30204">
    <property type="entry name" value="REDOX-CYCLING DRUG-SENSING TRANSCRIPTIONAL ACTIVATOR SOXR"/>
    <property type="match status" value="1"/>
</dbReference>
<dbReference type="Pfam" id="PF13411">
    <property type="entry name" value="MerR_1"/>
    <property type="match status" value="1"/>
</dbReference>
<evidence type="ECO:0000313" key="5">
    <source>
        <dbReference type="Proteomes" id="UP000095210"/>
    </source>
</evidence>
<keyword evidence="2" id="KW-0175">Coiled coil</keyword>
<protein>
    <submittedName>
        <fullName evidence="4">Transcriptional regulator</fullName>
    </submittedName>
</protein>
<proteinExistence type="predicted"/>
<feature type="coiled-coil region" evidence="2">
    <location>
        <begin position="79"/>
        <end position="106"/>
    </location>
</feature>
<evidence type="ECO:0000256" key="2">
    <source>
        <dbReference type="SAM" id="Coils"/>
    </source>
</evidence>
<dbReference type="SMART" id="SM00422">
    <property type="entry name" value="HTH_MERR"/>
    <property type="match status" value="1"/>
</dbReference>
<dbReference type="InterPro" id="IPR009061">
    <property type="entry name" value="DNA-bd_dom_put_sf"/>
</dbReference>
<dbReference type="PROSITE" id="PS50937">
    <property type="entry name" value="HTH_MERR_2"/>
    <property type="match status" value="1"/>
</dbReference>
<dbReference type="RefSeq" id="WP_069853884.1">
    <property type="nucleotide sequence ID" value="NZ_CP014859.1"/>
</dbReference>
<keyword evidence="1" id="KW-0238">DNA-binding</keyword>
<dbReference type="EMBL" id="CP014859">
    <property type="protein sequence ID" value="AOS64553.1"/>
    <property type="molecule type" value="Genomic_DNA"/>
</dbReference>
<accession>A0AAC9HSE1</accession>
<dbReference type="SUPFAM" id="SSF46955">
    <property type="entry name" value="Putative DNA-binding domain"/>
    <property type="match status" value="1"/>
</dbReference>
<dbReference type="InterPro" id="IPR000551">
    <property type="entry name" value="MerR-type_HTH_dom"/>
</dbReference>
<evidence type="ECO:0000256" key="1">
    <source>
        <dbReference type="ARBA" id="ARBA00023125"/>
    </source>
</evidence>
<gene>
    <name evidence="4" type="ORF">TL08_18810</name>
</gene>
<keyword evidence="5" id="KW-1185">Reference proteome</keyword>
<organism evidence="4 5">
    <name type="scientific">Actinoalloteichus hymeniacidonis</name>
    <dbReference type="NCBI Taxonomy" id="340345"/>
    <lineage>
        <taxon>Bacteria</taxon>
        <taxon>Bacillati</taxon>
        <taxon>Actinomycetota</taxon>
        <taxon>Actinomycetes</taxon>
        <taxon>Pseudonocardiales</taxon>
        <taxon>Pseudonocardiaceae</taxon>
        <taxon>Actinoalloteichus</taxon>
    </lineage>
</organism>
<dbReference type="GO" id="GO:0003677">
    <property type="term" value="F:DNA binding"/>
    <property type="evidence" value="ECO:0007669"/>
    <property type="project" value="UniProtKB-KW"/>
</dbReference>
<dbReference type="GO" id="GO:0003700">
    <property type="term" value="F:DNA-binding transcription factor activity"/>
    <property type="evidence" value="ECO:0007669"/>
    <property type="project" value="InterPro"/>
</dbReference>
<dbReference type="CDD" id="cd00592">
    <property type="entry name" value="HTH_MerR-like"/>
    <property type="match status" value="1"/>
</dbReference>
<dbReference type="PRINTS" id="PR00040">
    <property type="entry name" value="HTHMERR"/>
</dbReference>
<dbReference type="KEGG" id="ahm:TL08_18810"/>
<dbReference type="Proteomes" id="UP000095210">
    <property type="component" value="Chromosome"/>
</dbReference>
<dbReference type="Gene3D" id="1.10.1660.10">
    <property type="match status" value="1"/>
</dbReference>
<feature type="domain" description="HTH merR-type" evidence="3">
    <location>
        <begin position="2"/>
        <end position="71"/>
    </location>
</feature>
<name>A0AAC9HSE1_9PSEU</name>
<evidence type="ECO:0000259" key="3">
    <source>
        <dbReference type="PROSITE" id="PS50937"/>
    </source>
</evidence>